<sequence>MEITVVGAGPAGLLTSHYLNKAGYNVEIIEEHKSVGKPVSCSGLIGRDFFEHFKEFDFKDSIKNRIDGAKIFCGNESFELNRKSVSFVVDRSLFDQSLSRELEVSFGERFQSFDRNKEMISIKTNMRRFNTDLLIGSDGPSSRIRTQEFDYKLRYYKGYQVRIKADLNLDNFVQVYLEKPFFTWIIPEGDGIYRMGTVSDNPKESIRKFIFEKSIKGEVIEVQAGVIPVGRGDVYKDRIFLLGDAACQVKPLSGGGVYYGALASEFLAKSIISGNYIDYPLMCKKLLGKEISRGLFMRKIYENLNENELQNIFDFLRSKKQILDESGSFDQHAKTIFSLIKDPKVIKFAPILLNAYIRSL</sequence>
<reference evidence="2 3" key="1">
    <citation type="journal article" date="2016" name="ISME J.">
        <title>Chasing the elusive Euryarchaeota class WSA2: genomes reveal a uniquely fastidious methyl-reducing methanogen.</title>
        <authorList>
            <person name="Nobu M.K."/>
            <person name="Narihiro T."/>
            <person name="Kuroda K."/>
            <person name="Mei R."/>
            <person name="Liu W.T."/>
        </authorList>
    </citation>
    <scope>NUCLEOTIDE SEQUENCE [LARGE SCALE GENOMIC DNA]</scope>
    <source>
        <strain evidence="2">U1lsi0528_Bin055</strain>
    </source>
</reference>
<protein>
    <submittedName>
        <fullName evidence="2">Digeranylgeranylglycerophospholipid reductase</fullName>
        <ecNumber evidence="2">1.3.7.11</ecNumber>
    </submittedName>
</protein>
<dbReference type="GO" id="GO:0016491">
    <property type="term" value="F:oxidoreductase activity"/>
    <property type="evidence" value="ECO:0007669"/>
    <property type="project" value="UniProtKB-KW"/>
</dbReference>
<comment type="caution">
    <text evidence="2">The sequence shown here is derived from an EMBL/GenBank/DDBJ whole genome shotgun (WGS) entry which is preliminary data.</text>
</comment>
<dbReference type="Proteomes" id="UP000075398">
    <property type="component" value="Unassembled WGS sequence"/>
</dbReference>
<dbReference type="InterPro" id="IPR036188">
    <property type="entry name" value="FAD/NAD-bd_sf"/>
</dbReference>
<proteinExistence type="predicted"/>
<evidence type="ECO:0000313" key="3">
    <source>
        <dbReference type="Proteomes" id="UP000075398"/>
    </source>
</evidence>
<feature type="domain" description="FAD-binding" evidence="1">
    <location>
        <begin position="2"/>
        <end position="165"/>
    </location>
</feature>
<dbReference type="Pfam" id="PF01494">
    <property type="entry name" value="FAD_binding_3"/>
    <property type="match status" value="1"/>
</dbReference>
<accession>A0A150INI1</accession>
<dbReference type="PANTHER" id="PTHR42685:SF21">
    <property type="entry name" value="DEHYDROGENASE (FLAVOPROTEIN)-LIKE PROTEIN"/>
    <property type="match status" value="1"/>
</dbReference>
<organism evidence="2 3">
    <name type="scientific">Candidatus Methanofastidiosum methylothiophilum</name>
    <dbReference type="NCBI Taxonomy" id="1705564"/>
    <lineage>
        <taxon>Archaea</taxon>
        <taxon>Methanobacteriati</taxon>
        <taxon>Methanobacteriota</taxon>
        <taxon>Stenosarchaea group</taxon>
        <taxon>Candidatus Methanofastidiosia</taxon>
        <taxon>Candidatus Methanofastidiosales</taxon>
        <taxon>Candidatus Methanofastidiosaceae</taxon>
        <taxon>Candidatus Methanofastidiosum</taxon>
    </lineage>
</organism>
<dbReference type="GO" id="GO:0071949">
    <property type="term" value="F:FAD binding"/>
    <property type="evidence" value="ECO:0007669"/>
    <property type="project" value="InterPro"/>
</dbReference>
<dbReference type="InterPro" id="IPR050407">
    <property type="entry name" value="Geranylgeranyl_reductase"/>
</dbReference>
<dbReference type="InterPro" id="IPR002938">
    <property type="entry name" value="FAD-bd"/>
</dbReference>
<dbReference type="EC" id="1.3.7.11" evidence="2"/>
<gene>
    <name evidence="2" type="ORF">AMQ22_02108</name>
</gene>
<evidence type="ECO:0000259" key="1">
    <source>
        <dbReference type="Pfam" id="PF01494"/>
    </source>
</evidence>
<dbReference type="EMBL" id="LNGC01000190">
    <property type="protein sequence ID" value="KYC46540.1"/>
    <property type="molecule type" value="Genomic_DNA"/>
</dbReference>
<keyword evidence="2" id="KW-0560">Oxidoreductase</keyword>
<name>A0A150INI1_9EURY</name>
<dbReference type="SUPFAM" id="SSF51905">
    <property type="entry name" value="FAD/NAD(P)-binding domain"/>
    <property type="match status" value="1"/>
</dbReference>
<dbReference type="PANTHER" id="PTHR42685">
    <property type="entry name" value="GERANYLGERANYL DIPHOSPHATE REDUCTASE"/>
    <property type="match status" value="1"/>
</dbReference>
<evidence type="ECO:0000313" key="2">
    <source>
        <dbReference type="EMBL" id="KYC46540.1"/>
    </source>
</evidence>
<dbReference type="Gene3D" id="3.50.50.60">
    <property type="entry name" value="FAD/NAD(P)-binding domain"/>
    <property type="match status" value="1"/>
</dbReference>
<dbReference type="PRINTS" id="PR00420">
    <property type="entry name" value="RNGMNOXGNASE"/>
</dbReference>
<dbReference type="AlphaFoldDB" id="A0A150INI1"/>